<dbReference type="PANTHER" id="PTHR46481:SF10">
    <property type="entry name" value="ZINC FINGER BED DOMAIN-CONTAINING PROTEIN 39"/>
    <property type="match status" value="1"/>
</dbReference>
<keyword evidence="4" id="KW-0862">Zinc</keyword>
<gene>
    <name evidence="7" type="ORF">F2P81_023685</name>
</gene>
<evidence type="ECO:0000256" key="5">
    <source>
        <dbReference type="ARBA" id="ARBA00023242"/>
    </source>
</evidence>
<name>A0A6A4RSA0_SCOMX</name>
<proteinExistence type="predicted"/>
<sequence>MHASTSSKLTIALAKWIAMACWPIYIAEEEGLPDIIRIASNDPTYELPSRATVVSRIHKLYETEREILAKDLELVPTVALTGDYKTSVGNHSYLGATPHYIDEQWKLHSRALTVMKTEERHHAVVCAEQFMDVAKQWNLENKVRTLSTDSAQNIVAAMRQLPFEYLPCTTHSLQRSVTVSLQNSAFDSALSKCRKVVGHFKHSPPNAAELQKQQVTHGLKTESLVQDVPTRWTSTLR</sequence>
<dbReference type="GO" id="GO:0008270">
    <property type="term" value="F:zinc ion binding"/>
    <property type="evidence" value="ECO:0007669"/>
    <property type="project" value="UniProtKB-KW"/>
</dbReference>
<evidence type="ECO:0000256" key="1">
    <source>
        <dbReference type="ARBA" id="ARBA00004123"/>
    </source>
</evidence>
<keyword evidence="2" id="KW-0479">Metal-binding</keyword>
<comment type="caution">
    <text evidence="7">The sequence shown here is derived from an EMBL/GenBank/DDBJ whole genome shotgun (WGS) entry which is preliminary data.</text>
</comment>
<evidence type="ECO:0000256" key="4">
    <source>
        <dbReference type="ARBA" id="ARBA00022833"/>
    </source>
</evidence>
<dbReference type="EMBL" id="VEVO01000022">
    <property type="protein sequence ID" value="KAF0023055.1"/>
    <property type="molecule type" value="Genomic_DNA"/>
</dbReference>
<evidence type="ECO:0000313" key="7">
    <source>
        <dbReference type="EMBL" id="KAF0023055.1"/>
    </source>
</evidence>
<protein>
    <recommendedName>
        <fullName evidence="9">DUF659 domain-containing protein</fullName>
    </recommendedName>
</protein>
<dbReference type="AlphaFoldDB" id="A0A6A4RSA0"/>
<accession>A0A6A4RSA0</accession>
<evidence type="ECO:0008006" key="9">
    <source>
        <dbReference type="Google" id="ProtNLM"/>
    </source>
</evidence>
<keyword evidence="3" id="KW-0863">Zinc-finger</keyword>
<dbReference type="SUPFAM" id="SSF53098">
    <property type="entry name" value="Ribonuclease H-like"/>
    <property type="match status" value="1"/>
</dbReference>
<dbReference type="PANTHER" id="PTHR46481">
    <property type="entry name" value="ZINC FINGER BED DOMAIN-CONTAINING PROTEIN 4"/>
    <property type="match status" value="1"/>
</dbReference>
<dbReference type="InterPro" id="IPR052035">
    <property type="entry name" value="ZnF_BED_domain_contain"/>
</dbReference>
<keyword evidence="6" id="KW-0732">Signal</keyword>
<feature type="chain" id="PRO_5025353384" description="DUF659 domain-containing protein" evidence="6">
    <location>
        <begin position="21"/>
        <end position="237"/>
    </location>
</feature>
<evidence type="ECO:0000256" key="2">
    <source>
        <dbReference type="ARBA" id="ARBA00022723"/>
    </source>
</evidence>
<dbReference type="GO" id="GO:0005634">
    <property type="term" value="C:nucleus"/>
    <property type="evidence" value="ECO:0007669"/>
    <property type="project" value="UniProtKB-SubCell"/>
</dbReference>
<reference evidence="7 8" key="1">
    <citation type="submission" date="2019-06" db="EMBL/GenBank/DDBJ databases">
        <title>Draft genomes of female and male turbot (Scophthalmus maximus).</title>
        <authorList>
            <person name="Xu H."/>
            <person name="Xu X.-W."/>
            <person name="Shao C."/>
            <person name="Chen S."/>
        </authorList>
    </citation>
    <scope>NUCLEOTIDE SEQUENCE [LARGE SCALE GENOMIC DNA]</scope>
    <source>
        <strain evidence="7">Ysfricsl-2016a</strain>
        <tissue evidence="7">Blood</tissue>
    </source>
</reference>
<dbReference type="InterPro" id="IPR012337">
    <property type="entry name" value="RNaseH-like_sf"/>
</dbReference>
<organism evidence="7 8">
    <name type="scientific">Scophthalmus maximus</name>
    <name type="common">Turbot</name>
    <name type="synonym">Psetta maxima</name>
    <dbReference type="NCBI Taxonomy" id="52904"/>
    <lineage>
        <taxon>Eukaryota</taxon>
        <taxon>Metazoa</taxon>
        <taxon>Chordata</taxon>
        <taxon>Craniata</taxon>
        <taxon>Vertebrata</taxon>
        <taxon>Euteleostomi</taxon>
        <taxon>Actinopterygii</taxon>
        <taxon>Neopterygii</taxon>
        <taxon>Teleostei</taxon>
        <taxon>Neoteleostei</taxon>
        <taxon>Acanthomorphata</taxon>
        <taxon>Carangaria</taxon>
        <taxon>Pleuronectiformes</taxon>
        <taxon>Pleuronectoidei</taxon>
        <taxon>Scophthalmidae</taxon>
        <taxon>Scophthalmus</taxon>
    </lineage>
</organism>
<comment type="subcellular location">
    <subcellularLocation>
        <location evidence="1">Nucleus</location>
    </subcellularLocation>
</comment>
<feature type="signal peptide" evidence="6">
    <location>
        <begin position="1"/>
        <end position="20"/>
    </location>
</feature>
<keyword evidence="5" id="KW-0539">Nucleus</keyword>
<evidence type="ECO:0000256" key="3">
    <source>
        <dbReference type="ARBA" id="ARBA00022771"/>
    </source>
</evidence>
<evidence type="ECO:0000256" key="6">
    <source>
        <dbReference type="SAM" id="SignalP"/>
    </source>
</evidence>
<dbReference type="Proteomes" id="UP000438429">
    <property type="component" value="Unassembled WGS sequence"/>
</dbReference>
<evidence type="ECO:0000313" key="8">
    <source>
        <dbReference type="Proteomes" id="UP000438429"/>
    </source>
</evidence>